<dbReference type="GeneID" id="129341995"/>
<evidence type="ECO:0000313" key="2">
    <source>
        <dbReference type="RefSeq" id="XP_054853366.1"/>
    </source>
</evidence>
<keyword evidence="2" id="KW-0812">Transmembrane</keyword>
<evidence type="ECO:0000313" key="1">
    <source>
        <dbReference type="Proteomes" id="UP001190640"/>
    </source>
</evidence>
<proteinExistence type="predicted"/>
<keyword evidence="1" id="KW-1185">Reference proteome</keyword>
<dbReference type="RefSeq" id="XP_054853366.1">
    <property type="nucleotide sequence ID" value="XM_054997391.1"/>
</dbReference>
<dbReference type="CTD" id="90120"/>
<gene>
    <name evidence="2" type="primary">TMEM250</name>
</gene>
<reference evidence="2" key="1">
    <citation type="submission" date="2025-08" db="UniProtKB">
        <authorList>
            <consortium name="RefSeq"/>
        </authorList>
    </citation>
    <scope>IDENTIFICATION</scope>
    <source>
        <tissue evidence="2">Blood</tissue>
    </source>
</reference>
<accession>A0AA97LFJ7</accession>
<protein>
    <submittedName>
        <fullName evidence="2">Transmembrane protein 250 isoform X2</fullName>
    </submittedName>
</protein>
<keyword evidence="2" id="KW-0472">Membrane</keyword>
<organism evidence="1 2">
    <name type="scientific">Eublepharis macularius</name>
    <name type="common">Leopard gecko</name>
    <name type="synonym">Cyrtodactylus macularius</name>
    <dbReference type="NCBI Taxonomy" id="481883"/>
    <lineage>
        <taxon>Eukaryota</taxon>
        <taxon>Metazoa</taxon>
        <taxon>Chordata</taxon>
        <taxon>Craniata</taxon>
        <taxon>Vertebrata</taxon>
        <taxon>Euteleostomi</taxon>
        <taxon>Lepidosauria</taxon>
        <taxon>Squamata</taxon>
        <taxon>Bifurcata</taxon>
        <taxon>Gekkota</taxon>
        <taxon>Eublepharidae</taxon>
        <taxon>Eublepharinae</taxon>
        <taxon>Eublepharis</taxon>
    </lineage>
</organism>
<sequence length="86" mass="9460">MRREQGYTTDLDINFSAPPEALDSYHKPVAGLVVPLEHPPTGPVAAYLASMIAALFPRQDGPPCYLTELCTSELEKTLETPANFRK</sequence>
<name>A0AA97LFJ7_EUBMA</name>
<dbReference type="Proteomes" id="UP001190640">
    <property type="component" value="Chromosome 14"/>
</dbReference>
<dbReference type="AlphaFoldDB" id="A0AA97LFJ7"/>